<dbReference type="EMBL" id="UZAK01038313">
    <property type="protein sequence ID" value="VDP60828.1"/>
    <property type="molecule type" value="Genomic_DNA"/>
</dbReference>
<keyword evidence="2" id="KW-1185">Reference proteome</keyword>
<reference evidence="3" key="1">
    <citation type="submission" date="2016-06" db="UniProtKB">
        <authorList>
            <consortium name="WormBaseParasite"/>
        </authorList>
    </citation>
    <scope>IDENTIFICATION</scope>
</reference>
<accession>A0A183KM19</accession>
<evidence type="ECO:0000313" key="3">
    <source>
        <dbReference type="WBParaSite" id="SCUD_0001609001-mRNA-1"/>
    </source>
</evidence>
<sequence length="167" mass="18958">MLSSSTTSNSSLHIQKRLYLSSGAFDDFIIDTGSIKSIISVGKLKSLDFEAIIKPIEVYITSITVLSLNCVISGILRSHNNSNISNHRIDVAMEPVMGQLDIHSNFDTFEDYMERFKICTMTKDVEDVNIVAHFLIFIGKEDNSLLNVWRFLTSRLHFPIQLSSNYY</sequence>
<dbReference type="AlphaFoldDB" id="A0A183KM19"/>
<evidence type="ECO:0000313" key="2">
    <source>
        <dbReference type="Proteomes" id="UP000279833"/>
    </source>
</evidence>
<proteinExistence type="predicted"/>
<name>A0A183KM19_9TREM</name>
<evidence type="ECO:0000313" key="1">
    <source>
        <dbReference type="EMBL" id="VDP60828.1"/>
    </source>
</evidence>
<dbReference type="WBParaSite" id="SCUD_0001609001-mRNA-1">
    <property type="protein sequence ID" value="SCUD_0001609001-mRNA-1"/>
    <property type="gene ID" value="SCUD_0001609001"/>
</dbReference>
<organism evidence="3">
    <name type="scientific">Schistosoma curassoni</name>
    <dbReference type="NCBI Taxonomy" id="6186"/>
    <lineage>
        <taxon>Eukaryota</taxon>
        <taxon>Metazoa</taxon>
        <taxon>Spiralia</taxon>
        <taxon>Lophotrochozoa</taxon>
        <taxon>Platyhelminthes</taxon>
        <taxon>Trematoda</taxon>
        <taxon>Digenea</taxon>
        <taxon>Strigeidida</taxon>
        <taxon>Schistosomatoidea</taxon>
        <taxon>Schistosomatidae</taxon>
        <taxon>Schistosoma</taxon>
    </lineage>
</organism>
<protein>
    <submittedName>
        <fullName evidence="3">Peptidase A2 domain-containing protein</fullName>
    </submittedName>
</protein>
<gene>
    <name evidence="1" type="ORF">SCUD_LOCUS16087</name>
</gene>
<dbReference type="Proteomes" id="UP000279833">
    <property type="component" value="Unassembled WGS sequence"/>
</dbReference>
<reference evidence="1 2" key="2">
    <citation type="submission" date="2018-11" db="EMBL/GenBank/DDBJ databases">
        <authorList>
            <consortium name="Pathogen Informatics"/>
        </authorList>
    </citation>
    <scope>NUCLEOTIDE SEQUENCE [LARGE SCALE GENOMIC DNA]</scope>
    <source>
        <strain evidence="1">Dakar</strain>
        <strain evidence="2">Dakar, Senegal</strain>
    </source>
</reference>